<evidence type="ECO:0000313" key="2">
    <source>
        <dbReference type="EMBL" id="STD84916.1"/>
    </source>
</evidence>
<sequence length="144" mass="16089">MSLGFVKGGNSMGKMVFINLPVQDIKRATSFYEALGFSKNEEFSNETSSGMMWNETIWVMLSEYAFYEQFLNGRKIADTQKTNAALIAFSFDTPEGARDFAKAAEANGGQSFQVEMGIPEEEMLGFEVLDPDGNQLESVWMKGY</sequence>
<dbReference type="InterPro" id="IPR037523">
    <property type="entry name" value="VOC_core"/>
</dbReference>
<accession>A0A376H3Q4</accession>
<feature type="domain" description="VOC" evidence="1">
    <location>
        <begin position="14"/>
        <end position="141"/>
    </location>
</feature>
<dbReference type="Gene3D" id="3.10.180.10">
    <property type="entry name" value="2,3-Dihydroxybiphenyl 1,2-Dioxygenase, domain 1"/>
    <property type="match status" value="1"/>
</dbReference>
<name>A0A376H3Q4_ENTGA</name>
<evidence type="ECO:0000313" key="3">
    <source>
        <dbReference type="Proteomes" id="UP000254807"/>
    </source>
</evidence>
<keyword evidence="3" id="KW-1185">Reference proteome</keyword>
<proteinExistence type="predicted"/>
<reference evidence="2 3" key="1">
    <citation type="submission" date="2018-06" db="EMBL/GenBank/DDBJ databases">
        <authorList>
            <consortium name="Pathogen Informatics"/>
            <person name="Doyle S."/>
        </authorList>
    </citation>
    <scope>NUCLEOTIDE SEQUENCE [LARGE SCALE GENOMIC DNA]</scope>
    <source>
        <strain evidence="2 3">NCTC12360</strain>
    </source>
</reference>
<keyword evidence="2" id="KW-0456">Lyase</keyword>
<dbReference type="EMBL" id="UFYW01000001">
    <property type="protein sequence ID" value="STD84916.1"/>
    <property type="molecule type" value="Genomic_DNA"/>
</dbReference>
<dbReference type="SUPFAM" id="SSF54593">
    <property type="entry name" value="Glyoxalase/Bleomycin resistance protein/Dihydroxybiphenyl dioxygenase"/>
    <property type="match status" value="1"/>
</dbReference>
<dbReference type="PANTHER" id="PTHR36503">
    <property type="entry name" value="BLR2520 PROTEIN"/>
    <property type="match status" value="1"/>
</dbReference>
<dbReference type="AlphaFoldDB" id="A0A376H3Q4"/>
<dbReference type="PROSITE" id="PS51819">
    <property type="entry name" value="VOC"/>
    <property type="match status" value="1"/>
</dbReference>
<dbReference type="EC" id="4.4.1.5" evidence="2"/>
<organism evidence="2 3">
    <name type="scientific">Enterococcus gallinarum</name>
    <dbReference type="NCBI Taxonomy" id="1353"/>
    <lineage>
        <taxon>Bacteria</taxon>
        <taxon>Bacillati</taxon>
        <taxon>Bacillota</taxon>
        <taxon>Bacilli</taxon>
        <taxon>Lactobacillales</taxon>
        <taxon>Enterococcaceae</taxon>
        <taxon>Enterococcus</taxon>
    </lineage>
</organism>
<dbReference type="InterPro" id="IPR053863">
    <property type="entry name" value="Glyoxy/Ble-like_N"/>
</dbReference>
<gene>
    <name evidence="2" type="primary">gloA7</name>
    <name evidence="2" type="ORF">NCTC12360_03463</name>
</gene>
<dbReference type="PANTHER" id="PTHR36503:SF2">
    <property type="entry name" value="BLR2408 PROTEIN"/>
    <property type="match status" value="1"/>
</dbReference>
<evidence type="ECO:0000259" key="1">
    <source>
        <dbReference type="PROSITE" id="PS51819"/>
    </source>
</evidence>
<dbReference type="Proteomes" id="UP000254807">
    <property type="component" value="Unassembled WGS sequence"/>
</dbReference>
<dbReference type="InterPro" id="IPR029068">
    <property type="entry name" value="Glyas_Bleomycin-R_OHBP_Dase"/>
</dbReference>
<dbReference type="Pfam" id="PF22677">
    <property type="entry name" value="Ble-like_N"/>
    <property type="match status" value="1"/>
</dbReference>
<dbReference type="GO" id="GO:0004462">
    <property type="term" value="F:lactoylglutathione lyase activity"/>
    <property type="evidence" value="ECO:0007669"/>
    <property type="project" value="UniProtKB-EC"/>
</dbReference>
<protein>
    <submittedName>
        <fullName evidence="2">Lactoylglutathione lyase</fullName>
        <ecNumber evidence="2">4.4.1.5</ecNumber>
    </submittedName>
</protein>